<reference evidence="2 3" key="1">
    <citation type="submission" date="2017-11" db="EMBL/GenBank/DDBJ databases">
        <title>Whole genome sequencing of cultured pathogen.</title>
        <authorList>
            <person name="Hoffmann M."/>
            <person name="Sanchez M."/>
            <person name="Timme R."/>
            <person name="Nudel K."/>
            <person name="Bry L."/>
        </authorList>
    </citation>
    <scope>NUCLEOTIDE SEQUENCE [LARGE SCALE GENOMIC DNA]</scope>
    <source>
        <strain evidence="2 3">216</strain>
    </source>
</reference>
<evidence type="ECO:0000313" key="2">
    <source>
        <dbReference type="EMBL" id="ATZ08337.1"/>
    </source>
</evidence>
<dbReference type="Proteomes" id="UP000231994">
    <property type="component" value="Chromosome"/>
</dbReference>
<dbReference type="EMBL" id="CP024932">
    <property type="protein sequence ID" value="ATZ08337.1"/>
    <property type="molecule type" value="Genomic_DNA"/>
</dbReference>
<accession>A0ABC8CIC5</accession>
<feature type="compositionally biased region" description="Acidic residues" evidence="1">
    <location>
        <begin position="138"/>
        <end position="158"/>
    </location>
</feature>
<evidence type="ECO:0000313" key="3">
    <source>
        <dbReference type="Proteomes" id="UP000231994"/>
    </source>
</evidence>
<dbReference type="AlphaFoldDB" id="A0ABC8CIC5"/>
<gene>
    <name evidence="2" type="ORF">A9D01_05705</name>
</gene>
<protein>
    <recommendedName>
        <fullName evidence="4">DNA-binding protein</fullName>
    </recommendedName>
</protein>
<evidence type="ECO:0008006" key="4">
    <source>
        <dbReference type="Google" id="ProtNLM"/>
    </source>
</evidence>
<evidence type="ECO:0000256" key="1">
    <source>
        <dbReference type="SAM" id="MobiDB-lite"/>
    </source>
</evidence>
<organism evidence="2 3">
    <name type="scientific">Corynebacterium striatum</name>
    <dbReference type="NCBI Taxonomy" id="43770"/>
    <lineage>
        <taxon>Bacteria</taxon>
        <taxon>Bacillati</taxon>
        <taxon>Actinomycetota</taxon>
        <taxon>Actinomycetes</taxon>
        <taxon>Mycobacteriales</taxon>
        <taxon>Corynebacteriaceae</taxon>
        <taxon>Corynebacterium</taxon>
    </lineage>
</organism>
<proteinExistence type="predicted"/>
<name>A0ABC8CIC5_CORST</name>
<dbReference type="RefSeq" id="WP_100618917.1">
    <property type="nucleotide sequence ID" value="NZ_CP024932.1"/>
</dbReference>
<sequence>MKHTEWLNQISKDGAVHAIAQRAKIVPRTFARQVERGEISAENVIAIAIAYGAHPVRALVDTGYLDEKYARTVDPMTALRSVTEGQLADEVLRRMKRGLKTDEFTTDINEVEARRRSKQQKPVSTPDDVMPVSAVADDSPDEDALREEGDWTDPDYIP</sequence>
<feature type="region of interest" description="Disordered" evidence="1">
    <location>
        <begin position="110"/>
        <end position="158"/>
    </location>
</feature>